<accession>A0A261Y5F2</accession>
<dbReference type="GO" id="GO:0000175">
    <property type="term" value="F:3'-5'-RNA exonuclease activity"/>
    <property type="evidence" value="ECO:0007669"/>
    <property type="project" value="TreeGrafter"/>
</dbReference>
<dbReference type="AlphaFoldDB" id="A0A261Y5F2"/>
<organism evidence="2 3">
    <name type="scientific">Bifiguratus adelaidae</name>
    <dbReference type="NCBI Taxonomy" id="1938954"/>
    <lineage>
        <taxon>Eukaryota</taxon>
        <taxon>Fungi</taxon>
        <taxon>Fungi incertae sedis</taxon>
        <taxon>Mucoromycota</taxon>
        <taxon>Mucoromycotina</taxon>
        <taxon>Endogonomycetes</taxon>
        <taxon>Endogonales</taxon>
        <taxon>Endogonales incertae sedis</taxon>
        <taxon>Bifiguratus</taxon>
    </lineage>
</organism>
<proteinExistence type="inferred from homology"/>
<gene>
    <name evidence="2" type="ORF">BZG36_00909</name>
</gene>
<dbReference type="SUPFAM" id="SSF53098">
    <property type="entry name" value="Ribonuclease H-like"/>
    <property type="match status" value="1"/>
</dbReference>
<dbReference type="InterPro" id="IPR036397">
    <property type="entry name" value="RNaseH_sf"/>
</dbReference>
<keyword evidence="3" id="KW-1185">Reference proteome</keyword>
<dbReference type="InterPro" id="IPR012337">
    <property type="entry name" value="RNaseH-like_sf"/>
</dbReference>
<evidence type="ECO:0000313" key="2">
    <source>
        <dbReference type="EMBL" id="OZJ05832.1"/>
    </source>
</evidence>
<comment type="caution">
    <text evidence="2">The sequence shown here is derived from an EMBL/GenBank/DDBJ whole genome shotgun (WGS) entry which is preliminary data.</text>
</comment>
<dbReference type="Gene3D" id="3.30.420.10">
    <property type="entry name" value="Ribonuclease H-like superfamily/Ribonuclease H"/>
    <property type="match status" value="2"/>
</dbReference>
<dbReference type="PANTHER" id="PTHR15092:SF22">
    <property type="entry name" value="POLY(A)-SPECIFIC RIBONUCLEASE PNLDC1"/>
    <property type="match status" value="1"/>
</dbReference>
<dbReference type="OrthoDB" id="1432093at2759"/>
<dbReference type="EMBL" id="MVBO01000009">
    <property type="protein sequence ID" value="OZJ05832.1"/>
    <property type="molecule type" value="Genomic_DNA"/>
</dbReference>
<sequence>MEVIRSNFADALERVGEAIHEAEFLAIDAEFSGLEQVADLRKSEYDVEQYYIDIAALVKRYNIIQFGLCAFTWSAVSQSYISKPFNFYLFPTTTTGTARLDRPFSVQPSAIDFLAKHSFDFNKWLYCGIPWLTQAEEESLVQQYRNKVQKGFDDIVEDKKGKEYMETARIQIKQVYTSKDGFVNLVPHNAYLRRLVYQEIRNHHPDLIAQGRPGFIQVRVAKKDESDQIKQRDMDRFERDLSEARGFRAVFDMMKASRKPIVGHNLLVDIMMMQSQFEGGLPADFEAFKRDIQMSFPCILDTKFICETAAGLQIKSTSLDALLDQTSQYDCPPVDMHPAFTRYFEGRLHEAGYDAYVTGRLLIRLMYHLGASPTDIGVAQHQRAIAKSGPVGQNKHAKVDMNTLKAYYNKLNLSKGHFTVVNLDA</sequence>
<evidence type="ECO:0000256" key="1">
    <source>
        <dbReference type="ARBA" id="ARBA00008372"/>
    </source>
</evidence>
<dbReference type="GO" id="GO:0003723">
    <property type="term" value="F:RNA binding"/>
    <property type="evidence" value="ECO:0007669"/>
    <property type="project" value="TreeGrafter"/>
</dbReference>
<comment type="similarity">
    <text evidence="1">Belongs to the CAF1 family.</text>
</comment>
<reference evidence="2 3" key="1">
    <citation type="journal article" date="2017" name="Mycologia">
        <title>Bifiguratus adelaidae, gen. et sp. nov., a new member of Mucoromycotina in endophytic and soil-dwelling habitats.</title>
        <authorList>
            <person name="Torres-Cruz T.J."/>
            <person name="Billingsley Tobias T.L."/>
            <person name="Almatruk M."/>
            <person name="Hesse C."/>
            <person name="Kuske C.R."/>
            <person name="Desiro A."/>
            <person name="Benucci G.M."/>
            <person name="Bonito G."/>
            <person name="Stajich J.E."/>
            <person name="Dunlap C."/>
            <person name="Arnold A.E."/>
            <person name="Porras-Alfaro A."/>
        </authorList>
    </citation>
    <scope>NUCLEOTIDE SEQUENCE [LARGE SCALE GENOMIC DNA]</scope>
    <source>
        <strain evidence="2 3">AZ0501</strain>
    </source>
</reference>
<dbReference type="Pfam" id="PF04857">
    <property type="entry name" value="CAF1"/>
    <property type="match status" value="1"/>
</dbReference>
<evidence type="ECO:0000313" key="3">
    <source>
        <dbReference type="Proteomes" id="UP000242875"/>
    </source>
</evidence>
<dbReference type="PANTHER" id="PTHR15092">
    <property type="entry name" value="POLY A -SPECIFIC RIBONUCLEASE/TARGET OF EGR1, MEMBER 1"/>
    <property type="match status" value="1"/>
</dbReference>
<protein>
    <submittedName>
        <fullName evidence="2">Uncharacterized protein</fullName>
    </submittedName>
</protein>
<dbReference type="InterPro" id="IPR051181">
    <property type="entry name" value="CAF1_poly(A)_ribonucleases"/>
</dbReference>
<dbReference type="InterPro" id="IPR006941">
    <property type="entry name" value="RNase_CAF1"/>
</dbReference>
<name>A0A261Y5F2_9FUNG</name>
<dbReference type="Proteomes" id="UP000242875">
    <property type="component" value="Unassembled WGS sequence"/>
</dbReference>